<feature type="domain" description="MCM C-terminal AAA(+) ATPase" evidence="9">
    <location>
        <begin position="174"/>
        <end position="216"/>
    </location>
</feature>
<organism evidence="10 11">
    <name type="scientific">Operophtera brumata</name>
    <name type="common">Winter moth</name>
    <name type="synonym">Phalaena brumata</name>
    <dbReference type="NCBI Taxonomy" id="104452"/>
    <lineage>
        <taxon>Eukaryota</taxon>
        <taxon>Metazoa</taxon>
        <taxon>Ecdysozoa</taxon>
        <taxon>Arthropoda</taxon>
        <taxon>Hexapoda</taxon>
        <taxon>Insecta</taxon>
        <taxon>Pterygota</taxon>
        <taxon>Neoptera</taxon>
        <taxon>Endopterygota</taxon>
        <taxon>Lepidoptera</taxon>
        <taxon>Glossata</taxon>
        <taxon>Ditrysia</taxon>
        <taxon>Geometroidea</taxon>
        <taxon>Geometridae</taxon>
        <taxon>Larentiinae</taxon>
        <taxon>Operophtera</taxon>
    </lineage>
</organism>
<dbReference type="GO" id="GO:0042555">
    <property type="term" value="C:MCM complex"/>
    <property type="evidence" value="ECO:0007669"/>
    <property type="project" value="UniProtKB-UniRule"/>
</dbReference>
<dbReference type="GO" id="GO:0017116">
    <property type="term" value="F:single-stranded DNA helicase activity"/>
    <property type="evidence" value="ECO:0007669"/>
    <property type="project" value="TreeGrafter"/>
</dbReference>
<evidence type="ECO:0000313" key="10">
    <source>
        <dbReference type="EMBL" id="KOB71736.1"/>
    </source>
</evidence>
<protein>
    <recommendedName>
        <fullName evidence="8">DNA replication licensing factor MCM3</fullName>
        <ecNumber evidence="8">3.6.4.12</ecNumber>
    </recommendedName>
</protein>
<evidence type="ECO:0000256" key="3">
    <source>
        <dbReference type="ARBA" id="ARBA00022741"/>
    </source>
</evidence>
<dbReference type="InterPro" id="IPR008046">
    <property type="entry name" value="Mcm3"/>
</dbReference>
<keyword evidence="7 8" id="KW-0539">Nucleus</keyword>
<keyword evidence="3 8" id="KW-0547">Nucleotide-binding</keyword>
<keyword evidence="8" id="KW-0238">DNA-binding</keyword>
<dbReference type="EC" id="3.6.4.12" evidence="8"/>
<dbReference type="PRINTS" id="PR01659">
    <property type="entry name" value="MCMPROTEIN3"/>
</dbReference>
<dbReference type="GO" id="GO:1902975">
    <property type="term" value="P:mitotic DNA replication initiation"/>
    <property type="evidence" value="ECO:0007669"/>
    <property type="project" value="TreeGrafter"/>
</dbReference>
<comment type="similarity">
    <text evidence="8">Belongs to the MCM family.</text>
</comment>
<proteinExistence type="inferred from homology"/>
<dbReference type="Gene3D" id="3.40.50.300">
    <property type="entry name" value="P-loop containing nucleotide triphosphate hydrolases"/>
    <property type="match status" value="2"/>
</dbReference>
<comment type="caution">
    <text evidence="10">The sequence shown here is derived from an EMBL/GenBank/DDBJ whole genome shotgun (WGS) entry which is preliminary data.</text>
</comment>
<dbReference type="PROSITE" id="PS50051">
    <property type="entry name" value="MCM_2"/>
    <property type="match status" value="2"/>
</dbReference>
<dbReference type="STRING" id="104452.A0A0L7L905"/>
<evidence type="ECO:0000259" key="9">
    <source>
        <dbReference type="PROSITE" id="PS50051"/>
    </source>
</evidence>
<keyword evidence="6 8" id="KW-0067">ATP-binding</keyword>
<dbReference type="Pfam" id="PF00493">
    <property type="entry name" value="MCM"/>
    <property type="match status" value="2"/>
</dbReference>
<comment type="catalytic activity">
    <reaction evidence="8">
        <text>ATP + H2O = ADP + phosphate + H(+)</text>
        <dbReference type="Rhea" id="RHEA:13065"/>
        <dbReference type="ChEBI" id="CHEBI:15377"/>
        <dbReference type="ChEBI" id="CHEBI:15378"/>
        <dbReference type="ChEBI" id="CHEBI:30616"/>
        <dbReference type="ChEBI" id="CHEBI:43474"/>
        <dbReference type="ChEBI" id="CHEBI:456216"/>
        <dbReference type="EC" id="3.6.4.12"/>
    </reaction>
</comment>
<dbReference type="EMBL" id="JTDY01002287">
    <property type="protein sequence ID" value="KOB71736.1"/>
    <property type="molecule type" value="Genomic_DNA"/>
</dbReference>
<dbReference type="InterPro" id="IPR012340">
    <property type="entry name" value="NA-bd_OB-fold"/>
</dbReference>
<evidence type="ECO:0000256" key="6">
    <source>
        <dbReference type="ARBA" id="ARBA00022840"/>
    </source>
</evidence>
<dbReference type="GO" id="GO:0005524">
    <property type="term" value="F:ATP binding"/>
    <property type="evidence" value="ECO:0007669"/>
    <property type="project" value="UniProtKB-UniRule"/>
</dbReference>
<dbReference type="InterPro" id="IPR027417">
    <property type="entry name" value="P-loop_NTPase"/>
</dbReference>
<keyword evidence="5 8" id="KW-0347">Helicase</keyword>
<dbReference type="InterPro" id="IPR001208">
    <property type="entry name" value="MCM_dom"/>
</dbReference>
<gene>
    <name evidence="10" type="ORF">OBRU01_13275</name>
</gene>
<keyword evidence="4 8" id="KW-0378">Hydrolase</keyword>
<dbReference type="Proteomes" id="UP000037510">
    <property type="component" value="Unassembled WGS sequence"/>
</dbReference>
<dbReference type="GO" id="GO:0005634">
    <property type="term" value="C:nucleus"/>
    <property type="evidence" value="ECO:0007669"/>
    <property type="project" value="UniProtKB-SubCell"/>
</dbReference>
<feature type="domain" description="MCM C-terminal AAA(+) ATPase" evidence="9">
    <location>
        <begin position="261"/>
        <end position="303"/>
    </location>
</feature>
<dbReference type="PANTHER" id="PTHR11630">
    <property type="entry name" value="DNA REPLICATION LICENSING FACTOR MCM FAMILY MEMBER"/>
    <property type="match status" value="1"/>
</dbReference>
<dbReference type="SUPFAM" id="SSF50249">
    <property type="entry name" value="Nucleic acid-binding proteins"/>
    <property type="match status" value="1"/>
</dbReference>
<dbReference type="Pfam" id="PF17207">
    <property type="entry name" value="MCM_OB"/>
    <property type="match status" value="1"/>
</dbReference>
<evidence type="ECO:0000256" key="5">
    <source>
        <dbReference type="ARBA" id="ARBA00022806"/>
    </source>
</evidence>
<evidence type="ECO:0000256" key="7">
    <source>
        <dbReference type="ARBA" id="ARBA00023242"/>
    </source>
</evidence>
<name>A0A0L7L905_OPEBR</name>
<comment type="subcellular location">
    <subcellularLocation>
        <location evidence="1 8">Nucleus</location>
    </subcellularLocation>
</comment>
<evidence type="ECO:0000313" key="11">
    <source>
        <dbReference type="Proteomes" id="UP000037510"/>
    </source>
</evidence>
<evidence type="ECO:0000256" key="2">
    <source>
        <dbReference type="ARBA" id="ARBA00022705"/>
    </source>
</evidence>
<dbReference type="GO" id="GO:0006271">
    <property type="term" value="P:DNA strand elongation involved in DNA replication"/>
    <property type="evidence" value="ECO:0007669"/>
    <property type="project" value="TreeGrafter"/>
</dbReference>
<accession>A0A0L7L905</accession>
<dbReference type="SMART" id="SM00350">
    <property type="entry name" value="MCM"/>
    <property type="match status" value="1"/>
</dbReference>
<dbReference type="GO" id="GO:0003697">
    <property type="term" value="F:single-stranded DNA binding"/>
    <property type="evidence" value="ECO:0007669"/>
    <property type="project" value="TreeGrafter"/>
</dbReference>
<dbReference type="InterPro" id="IPR033762">
    <property type="entry name" value="MCM_OB"/>
</dbReference>
<dbReference type="AlphaFoldDB" id="A0A0L7L905"/>
<comment type="subunit">
    <text evidence="8">Component of the MCM2-7 complex.</text>
</comment>
<dbReference type="GO" id="GO:0000727">
    <property type="term" value="P:double-strand break repair via break-induced replication"/>
    <property type="evidence" value="ECO:0007669"/>
    <property type="project" value="TreeGrafter"/>
</dbReference>
<reference evidence="10 11" key="1">
    <citation type="journal article" date="2015" name="Genome Biol. Evol.">
        <title>The genome of winter moth (Operophtera brumata) provides a genomic perspective on sexual dimorphism and phenology.</title>
        <authorList>
            <person name="Derks M.F."/>
            <person name="Smit S."/>
            <person name="Salis L."/>
            <person name="Schijlen E."/>
            <person name="Bossers A."/>
            <person name="Mateman C."/>
            <person name="Pijl A.S."/>
            <person name="de Ridder D."/>
            <person name="Groenen M.A."/>
            <person name="Visser M.E."/>
            <person name="Megens H.J."/>
        </authorList>
    </citation>
    <scope>NUCLEOTIDE SEQUENCE [LARGE SCALE GENOMIC DNA]</scope>
    <source>
        <strain evidence="10">WM2013NL</strain>
        <tissue evidence="10">Head and thorax</tissue>
    </source>
</reference>
<dbReference type="GO" id="GO:0016787">
    <property type="term" value="F:hydrolase activity"/>
    <property type="evidence" value="ECO:0007669"/>
    <property type="project" value="UniProtKB-KW"/>
</dbReference>
<keyword evidence="2 8" id="KW-0235">DNA replication</keyword>
<dbReference type="InterPro" id="IPR031327">
    <property type="entry name" value="MCM"/>
</dbReference>
<dbReference type="PANTHER" id="PTHR11630:SF46">
    <property type="entry name" value="DNA REPLICATION LICENSING FACTOR MCM3-RELATED"/>
    <property type="match status" value="1"/>
</dbReference>
<evidence type="ECO:0000256" key="8">
    <source>
        <dbReference type="RuleBase" id="RU368061"/>
    </source>
</evidence>
<evidence type="ECO:0000256" key="1">
    <source>
        <dbReference type="ARBA" id="ARBA00004123"/>
    </source>
</evidence>
<comment type="function">
    <text evidence="8">Acts as component of the MCM2-7 complex (MCM complex) which is the replicative helicase essential for 'once per cell cycle' DNA replication initiation and elongation in eukaryotic cells. The active ATPase sites in the MCM2-7 ring are formed through the interaction surfaces of two neighboring subunits such that a critical structure of a conserved arginine finger motif is provided in trans relative to the ATP-binding site of the Walker A box of the adjacent subunit. The six ATPase active sites, however, are likely to contribute differentially to the complex helicase activity.</text>
</comment>
<keyword evidence="11" id="KW-1185">Reference proteome</keyword>
<sequence>MKEFKCRDIYKNPLAVEPDPLSSQFDGRRGRLEVTPLYLGNLICVEGIVTRVSLVRPKVVRSVHYCPATKKDDEGNALETEFGLSRYKDHQTLTVQEMPERAPAGQLPRSVDIICDDDLVDKCKPGDRVQIVGNYRTILIANNITQINKDFNMTITLDDVKLCKRLAKRSNLDMFELLGKSLAPSIHGHEYIKKAILCLLLGGMEKILPNGTRLRGRWPPPYTSTSTSRRRYCVCCSEGWRRFCPMGLGLEGKRPTIILDMFELLGKSLAPSIHKHEYIKKAILCLLLGGMEKILPNGTRLTG</sequence>
<dbReference type="Gene3D" id="2.40.50.140">
    <property type="entry name" value="Nucleic acid-binding proteins"/>
    <property type="match status" value="1"/>
</dbReference>
<evidence type="ECO:0000256" key="4">
    <source>
        <dbReference type="ARBA" id="ARBA00022801"/>
    </source>
</evidence>